<sequence>MTQPRIWTDAEAERRFWALMGRYEAVRAQGSPAPRLLASLSLAGLRGRLAIIRSRRIEAQAQALVNRYTVAAAPASTPVTMPIAVAAAEPASSRARSALLIAATLANDGTAKVSAAERAAPQG</sequence>
<organism evidence="1 2">
    <name type="scientific">Aureimonas pseudogalii</name>
    <dbReference type="NCBI Taxonomy" id="1744844"/>
    <lineage>
        <taxon>Bacteria</taxon>
        <taxon>Pseudomonadati</taxon>
        <taxon>Pseudomonadota</taxon>
        <taxon>Alphaproteobacteria</taxon>
        <taxon>Hyphomicrobiales</taxon>
        <taxon>Aurantimonadaceae</taxon>
        <taxon>Aureimonas</taxon>
    </lineage>
</organism>
<dbReference type="AlphaFoldDB" id="A0A7W6H7M9"/>
<reference evidence="1 2" key="1">
    <citation type="submission" date="2020-08" db="EMBL/GenBank/DDBJ databases">
        <title>Genomic Encyclopedia of Type Strains, Phase IV (KMG-IV): sequencing the most valuable type-strain genomes for metagenomic binning, comparative biology and taxonomic classification.</title>
        <authorList>
            <person name="Goeker M."/>
        </authorList>
    </citation>
    <scope>NUCLEOTIDE SEQUENCE [LARGE SCALE GENOMIC DNA]</scope>
    <source>
        <strain evidence="1 2">DSM 102238</strain>
    </source>
</reference>
<dbReference type="Proteomes" id="UP000542776">
    <property type="component" value="Unassembled WGS sequence"/>
</dbReference>
<gene>
    <name evidence="1" type="ORF">GGR04_003931</name>
</gene>
<keyword evidence="2" id="KW-1185">Reference proteome</keyword>
<dbReference type="EMBL" id="JACIEK010000014">
    <property type="protein sequence ID" value="MBB4000057.1"/>
    <property type="molecule type" value="Genomic_DNA"/>
</dbReference>
<name>A0A7W6H7M9_9HYPH</name>
<dbReference type="RefSeq" id="WP_183201573.1">
    <property type="nucleotide sequence ID" value="NZ_JACIEK010000014.1"/>
</dbReference>
<accession>A0A7W6H7M9</accession>
<evidence type="ECO:0000313" key="1">
    <source>
        <dbReference type="EMBL" id="MBB4000057.1"/>
    </source>
</evidence>
<protein>
    <submittedName>
        <fullName evidence="1">Uncharacterized protein</fullName>
    </submittedName>
</protein>
<proteinExistence type="predicted"/>
<evidence type="ECO:0000313" key="2">
    <source>
        <dbReference type="Proteomes" id="UP000542776"/>
    </source>
</evidence>
<comment type="caution">
    <text evidence="1">The sequence shown here is derived from an EMBL/GenBank/DDBJ whole genome shotgun (WGS) entry which is preliminary data.</text>
</comment>